<reference evidence="2" key="1">
    <citation type="submission" date="2016-10" db="EMBL/GenBank/DDBJ databases">
        <authorList>
            <person name="Varghese N."/>
        </authorList>
    </citation>
    <scope>NUCLEOTIDE SEQUENCE</scope>
</reference>
<name>A0A218MN46_9VIRU</name>
<reference evidence="2" key="2">
    <citation type="journal article" date="2017" name="Nat. Commun.">
        <title>Single-virus genomics reveals hidden cosmopolitan and abundant viruses.</title>
        <authorList>
            <person name="Martinez-Hernandez F."/>
            <person name="Fornas O."/>
            <person name="Lluesma Gomez M."/>
            <person name="Bolduc B."/>
            <person name="de la Cruz Pena M.J."/>
            <person name="Martinez J.M."/>
            <person name="Anton J."/>
            <person name="Gasol J.M."/>
            <person name="Rosselli R."/>
            <person name="Rodriguez-Valera F."/>
            <person name="Sullivan M.B."/>
            <person name="Acinas S.G."/>
            <person name="Martinez-Garcia M."/>
        </authorList>
    </citation>
    <scope>NUCLEOTIDE SEQUENCE</scope>
</reference>
<evidence type="ECO:0000313" key="2">
    <source>
        <dbReference type="EMBL" id="ASF00720.1"/>
    </source>
</evidence>
<dbReference type="SUPFAM" id="SSF49899">
    <property type="entry name" value="Concanavalin A-like lectins/glucanases"/>
    <property type="match status" value="1"/>
</dbReference>
<organism evidence="2">
    <name type="scientific">uncultured virus</name>
    <dbReference type="NCBI Taxonomy" id="340016"/>
    <lineage>
        <taxon>Viruses</taxon>
        <taxon>environmental samples</taxon>
    </lineage>
</organism>
<sequence length="243" mass="26003">MLGLGNKLSRNNKATLHGGFTPANLSDLELWLKHASGLSNTDSPATGQFPSDGGSNQISKWDDVSGNNRSAISPGSNYPTWDATENALDFSGSSDVLSLSENEIDISGEFSIFFRLKFQNATINNTDVVTSDTGGTHFIRFQSNKAIRLKIASGPLNFSWPSTMVGTSSFHTVGVKRDDSNNLSAYIDGVAASENGSVSAPNIFRVNTIEGGSDMFLKSMIITSNELSSDDQANLETYLSAQN</sequence>
<dbReference type="Gene3D" id="2.60.120.200">
    <property type="match status" value="1"/>
</dbReference>
<dbReference type="EMBL" id="KY052853">
    <property type="protein sequence ID" value="ASF00720.1"/>
    <property type="molecule type" value="Genomic_DNA"/>
</dbReference>
<proteinExistence type="predicted"/>
<feature type="region of interest" description="Disordered" evidence="1">
    <location>
        <begin position="42"/>
        <end position="78"/>
    </location>
</feature>
<accession>A0A218MN46</accession>
<protein>
    <submittedName>
        <fullName evidence="2">Uncharacterized protein</fullName>
    </submittedName>
</protein>
<evidence type="ECO:0000256" key="1">
    <source>
        <dbReference type="SAM" id="MobiDB-lite"/>
    </source>
</evidence>
<dbReference type="InterPro" id="IPR013320">
    <property type="entry name" value="ConA-like_dom_sf"/>
</dbReference>